<name>A0A1W1I1D9_9BACT</name>
<protein>
    <submittedName>
        <fullName evidence="1">Uncharacterized protein</fullName>
    </submittedName>
</protein>
<keyword evidence="2" id="KW-1185">Reference proteome</keyword>
<reference evidence="1 2" key="1">
    <citation type="submission" date="2017-03" db="EMBL/GenBank/DDBJ databases">
        <authorList>
            <person name="Afonso C.L."/>
            <person name="Miller P.J."/>
            <person name="Scott M.A."/>
            <person name="Spackman E."/>
            <person name="Goraichik I."/>
            <person name="Dimitrov K.M."/>
            <person name="Suarez D.L."/>
            <person name="Swayne D.E."/>
        </authorList>
    </citation>
    <scope>NUCLEOTIDE SEQUENCE [LARGE SCALE GENOMIC DNA]</scope>
    <source>
        <strain evidence="1">Genome sequencing of Nitrospira japonica strain NJ11</strain>
    </source>
</reference>
<evidence type="ECO:0000313" key="1">
    <source>
        <dbReference type="EMBL" id="SLM46801.1"/>
    </source>
</evidence>
<organism evidence="1 2">
    <name type="scientific">Nitrospira japonica</name>
    <dbReference type="NCBI Taxonomy" id="1325564"/>
    <lineage>
        <taxon>Bacteria</taxon>
        <taxon>Pseudomonadati</taxon>
        <taxon>Nitrospirota</taxon>
        <taxon>Nitrospiria</taxon>
        <taxon>Nitrospirales</taxon>
        <taxon>Nitrospiraceae</taxon>
        <taxon>Nitrospira</taxon>
    </lineage>
</organism>
<gene>
    <name evidence="1" type="ORF">NSJP_0629</name>
</gene>
<dbReference type="AlphaFoldDB" id="A0A1W1I1D9"/>
<dbReference type="Proteomes" id="UP000192042">
    <property type="component" value="Chromosome I"/>
</dbReference>
<evidence type="ECO:0000313" key="2">
    <source>
        <dbReference type="Proteomes" id="UP000192042"/>
    </source>
</evidence>
<dbReference type="EMBL" id="LT828648">
    <property type="protein sequence ID" value="SLM46801.1"/>
    <property type="molecule type" value="Genomic_DNA"/>
</dbReference>
<dbReference type="KEGG" id="nja:NSJP_0629"/>
<proteinExistence type="predicted"/>
<sequence length="57" mass="6409">MNLPLLTLRFRKVARHEYPKGQLGEIEASQAHCVRREAIDGVIGGVRRAEGNREPGR</sequence>
<accession>A0A1W1I1D9</accession>